<sequence length="301" mass="35082">MAFRRIYEDFKDARGSDVELFVRDVQVHDAMNGAFSFVYRATINKVLEDGTDEEPSQLVAIKRTNILKAKDFRELHILRRLSSHRQPHPNIANLMYYQRREVMVEAAYSLVFEFVPATLAQLKTEYFENRNVLDIKLCMWQLFAGLDHLKKLNIIHRDIKPTNLLVNPTSGRLTIADFGSAIYLPRYINRYQLNYIVDRFYRPPELILGAERYDCLLDVWSAGCVFAELYLGEALFKGNSQINQLQFIYTKLGTPTVHDLKCMRVDVDTFIPAVKSQAVNPFQELFTVCKYIRQFVEKAFL</sequence>
<organism evidence="1 2">
    <name type="scientific">Meloidogyne enterolobii</name>
    <name type="common">Root-knot nematode worm</name>
    <name type="synonym">Meloidogyne mayaguensis</name>
    <dbReference type="NCBI Taxonomy" id="390850"/>
    <lineage>
        <taxon>Eukaryota</taxon>
        <taxon>Metazoa</taxon>
        <taxon>Ecdysozoa</taxon>
        <taxon>Nematoda</taxon>
        <taxon>Chromadorea</taxon>
        <taxon>Rhabditida</taxon>
        <taxon>Tylenchina</taxon>
        <taxon>Tylenchomorpha</taxon>
        <taxon>Tylenchoidea</taxon>
        <taxon>Meloidogynidae</taxon>
        <taxon>Meloidogyninae</taxon>
        <taxon>Meloidogyne</taxon>
    </lineage>
</organism>
<keyword evidence="2" id="KW-1185">Reference proteome</keyword>
<reference evidence="1" key="1">
    <citation type="submission" date="2023-11" db="EMBL/GenBank/DDBJ databases">
        <authorList>
            <person name="Poullet M."/>
        </authorList>
    </citation>
    <scope>NUCLEOTIDE SEQUENCE</scope>
    <source>
        <strain evidence="1">E1834</strain>
    </source>
</reference>
<proteinExistence type="predicted"/>
<name>A0ACB1B9M3_MELEN</name>
<evidence type="ECO:0000313" key="1">
    <source>
        <dbReference type="EMBL" id="CAK5128113.1"/>
    </source>
</evidence>
<gene>
    <name evidence="1" type="ORF">MENTE1834_LOCUS48706</name>
</gene>
<evidence type="ECO:0000313" key="2">
    <source>
        <dbReference type="Proteomes" id="UP001497535"/>
    </source>
</evidence>
<dbReference type="EMBL" id="CAVMJV010000254">
    <property type="protein sequence ID" value="CAK5128113.1"/>
    <property type="molecule type" value="Genomic_DNA"/>
</dbReference>
<comment type="caution">
    <text evidence="1">The sequence shown here is derived from an EMBL/GenBank/DDBJ whole genome shotgun (WGS) entry which is preliminary data.</text>
</comment>
<accession>A0ACB1B9M3</accession>
<dbReference type="Proteomes" id="UP001497535">
    <property type="component" value="Unassembled WGS sequence"/>
</dbReference>
<protein>
    <submittedName>
        <fullName evidence="1">Uncharacterized protein</fullName>
    </submittedName>
</protein>